<evidence type="ECO:0000256" key="1">
    <source>
        <dbReference type="ARBA" id="ARBA00004370"/>
    </source>
</evidence>
<proteinExistence type="predicted"/>
<evidence type="ECO:0000256" key="3">
    <source>
        <dbReference type="ARBA" id="ARBA00022737"/>
    </source>
</evidence>
<keyword evidence="10" id="KW-1185">Reference proteome</keyword>
<dbReference type="Proteomes" id="UP000887566">
    <property type="component" value="Unplaced"/>
</dbReference>
<comment type="subcellular location">
    <subcellularLocation>
        <location evidence="1">Membrane</location>
    </subcellularLocation>
</comment>
<dbReference type="WBParaSite" id="PSAMB.scaffold16147size1398.g36815.t1">
    <property type="protein sequence ID" value="PSAMB.scaffold16147size1398.g36815.t1"/>
    <property type="gene ID" value="PSAMB.scaffold16147size1398.g36815"/>
</dbReference>
<evidence type="ECO:0000256" key="7">
    <source>
        <dbReference type="ARBA" id="ARBA00023136"/>
    </source>
</evidence>
<reference evidence="11" key="1">
    <citation type="submission" date="2022-11" db="UniProtKB">
        <authorList>
            <consortium name="WormBaseParasite"/>
        </authorList>
    </citation>
    <scope>IDENTIFICATION</scope>
</reference>
<sequence>MGNLSGVNTHRVIINVLNVDEPPAFVNGQKPFLAVVSLNPPKTGLNVFQFVARDENGDGDSDVEYRLINTEPPGMFRIEPSSGIVRTTRTEYELGKTYRVFVQARDRTPQPSDKQQDSEIAVLEVLAGDRPPQFVQQHYTVGVPEDTDVEASVVDVKAHGFKSIDGRSKGPITYSLYTDENSDSLGRVTSDVFSIDGRSGVVHLQQKLDFDDGKKPRLHKLR</sequence>
<evidence type="ECO:0000256" key="4">
    <source>
        <dbReference type="ARBA" id="ARBA00022837"/>
    </source>
</evidence>
<dbReference type="PANTHER" id="PTHR24025:SF23">
    <property type="entry name" value="NEURAL-CADHERIN"/>
    <property type="match status" value="1"/>
</dbReference>
<keyword evidence="5" id="KW-0130">Cell adhesion</keyword>
<keyword evidence="6" id="KW-1133">Transmembrane helix</keyword>
<evidence type="ECO:0000256" key="6">
    <source>
        <dbReference type="ARBA" id="ARBA00022989"/>
    </source>
</evidence>
<dbReference type="PANTHER" id="PTHR24025">
    <property type="entry name" value="DESMOGLEIN FAMILY MEMBER"/>
    <property type="match status" value="1"/>
</dbReference>
<dbReference type="GO" id="GO:0005911">
    <property type="term" value="C:cell-cell junction"/>
    <property type="evidence" value="ECO:0007669"/>
    <property type="project" value="TreeGrafter"/>
</dbReference>
<dbReference type="GO" id="GO:0016020">
    <property type="term" value="C:membrane"/>
    <property type="evidence" value="ECO:0007669"/>
    <property type="project" value="UniProtKB-SubCell"/>
</dbReference>
<evidence type="ECO:0000313" key="10">
    <source>
        <dbReference type="Proteomes" id="UP000887566"/>
    </source>
</evidence>
<feature type="domain" description="Cadherin" evidence="9">
    <location>
        <begin position="44"/>
        <end position="134"/>
    </location>
</feature>
<dbReference type="AlphaFoldDB" id="A0A914V6Y8"/>
<dbReference type="Pfam" id="PF00028">
    <property type="entry name" value="Cadherin"/>
    <property type="match status" value="1"/>
</dbReference>
<dbReference type="GO" id="GO:0005509">
    <property type="term" value="F:calcium ion binding"/>
    <property type="evidence" value="ECO:0007669"/>
    <property type="project" value="UniProtKB-UniRule"/>
</dbReference>
<dbReference type="CDD" id="cd11304">
    <property type="entry name" value="Cadherin_repeat"/>
    <property type="match status" value="2"/>
</dbReference>
<keyword evidence="4 8" id="KW-0106">Calcium</keyword>
<dbReference type="SMART" id="SM00112">
    <property type="entry name" value="CA"/>
    <property type="match status" value="1"/>
</dbReference>
<dbReference type="Gene3D" id="2.60.40.60">
    <property type="entry name" value="Cadherins"/>
    <property type="match status" value="2"/>
</dbReference>
<dbReference type="InterPro" id="IPR002126">
    <property type="entry name" value="Cadherin-like_dom"/>
</dbReference>
<name>A0A914V6Y8_9BILA</name>
<keyword evidence="7" id="KW-0472">Membrane</keyword>
<dbReference type="SUPFAM" id="SSF49313">
    <property type="entry name" value="Cadherin-like"/>
    <property type="match status" value="2"/>
</dbReference>
<dbReference type="InterPro" id="IPR015919">
    <property type="entry name" value="Cadherin-like_sf"/>
</dbReference>
<evidence type="ECO:0000256" key="2">
    <source>
        <dbReference type="ARBA" id="ARBA00022692"/>
    </source>
</evidence>
<protein>
    <submittedName>
        <fullName evidence="11">Cadherin domain-containing protein</fullName>
    </submittedName>
</protein>
<evidence type="ECO:0000256" key="8">
    <source>
        <dbReference type="PROSITE-ProRule" id="PRU00043"/>
    </source>
</evidence>
<organism evidence="10 11">
    <name type="scientific">Plectus sambesii</name>
    <dbReference type="NCBI Taxonomy" id="2011161"/>
    <lineage>
        <taxon>Eukaryota</taxon>
        <taxon>Metazoa</taxon>
        <taxon>Ecdysozoa</taxon>
        <taxon>Nematoda</taxon>
        <taxon>Chromadorea</taxon>
        <taxon>Plectida</taxon>
        <taxon>Plectina</taxon>
        <taxon>Plectoidea</taxon>
        <taxon>Plectidae</taxon>
        <taxon>Plectus</taxon>
    </lineage>
</organism>
<keyword evidence="2" id="KW-0812">Transmembrane</keyword>
<accession>A0A914V6Y8</accession>
<feature type="domain" description="Cadherin" evidence="9">
    <location>
        <begin position="135"/>
        <end position="221"/>
    </location>
</feature>
<evidence type="ECO:0000256" key="5">
    <source>
        <dbReference type="ARBA" id="ARBA00022889"/>
    </source>
</evidence>
<evidence type="ECO:0000259" key="9">
    <source>
        <dbReference type="PROSITE" id="PS50268"/>
    </source>
</evidence>
<dbReference type="GO" id="GO:0007156">
    <property type="term" value="P:homophilic cell adhesion via plasma membrane adhesion molecules"/>
    <property type="evidence" value="ECO:0007669"/>
    <property type="project" value="InterPro"/>
</dbReference>
<dbReference type="PROSITE" id="PS50268">
    <property type="entry name" value="CADHERIN_2"/>
    <property type="match status" value="2"/>
</dbReference>
<dbReference type="InterPro" id="IPR050971">
    <property type="entry name" value="Cadherin-domain_protein"/>
</dbReference>
<evidence type="ECO:0000313" key="11">
    <source>
        <dbReference type="WBParaSite" id="PSAMB.scaffold16147size1398.g36815.t1"/>
    </source>
</evidence>
<keyword evidence="3" id="KW-0677">Repeat</keyword>